<feature type="transmembrane region" description="Helical" evidence="1">
    <location>
        <begin position="230"/>
        <end position="251"/>
    </location>
</feature>
<dbReference type="OrthoDB" id="5868556at2759"/>
<proteinExistence type="predicted"/>
<accession>A0A8S1FA27</accession>
<comment type="caution">
    <text evidence="2">The sequence shown here is derived from an EMBL/GenBank/DDBJ whole genome shotgun (WGS) entry which is preliminary data.</text>
</comment>
<evidence type="ECO:0000313" key="2">
    <source>
        <dbReference type="EMBL" id="CAB3409495.1"/>
    </source>
</evidence>
<dbReference type="AlphaFoldDB" id="A0A8S1FA27"/>
<keyword evidence="3" id="KW-1185">Reference proteome</keyword>
<dbReference type="EMBL" id="CADEPM010000008">
    <property type="protein sequence ID" value="CAB3409495.1"/>
    <property type="molecule type" value="Genomic_DNA"/>
</dbReference>
<gene>
    <name evidence="2" type="ORF">CBOVIS_LOCUS11143</name>
</gene>
<sequence length="323" mass="37230">MLEDLLYEIIPVIGFIICSTSLFTLYICQKINQNLRFCQFFAICDLLCGIAAIYSGFHGVLVTIYGSSLENVAPFDCIYTSLDIPLFFYTDFFHIVLLCFASFDRFVQILIPVSYGKTRDNSTIRISNLCRFDDVIGDEYYLRHILTVQWAPIGCLCLLSFTLLIYCIRQSKHRWSYNWSENTAVTKQLFASIFIRCFLTGLSVHVPLLFVARTVAGYELQSLRDHIIRISFWVFVIICQPLWHLFILSNFQNNVHSMFNKYSENTERKWQSATDPPPDQNTHYDRHGSPNPFGSWYSTTGNIAGEAGVPIGNERSVSFYYDA</sequence>
<feature type="transmembrane region" description="Helical" evidence="1">
    <location>
        <begin position="189"/>
        <end position="210"/>
    </location>
</feature>
<feature type="transmembrane region" description="Helical" evidence="1">
    <location>
        <begin position="6"/>
        <end position="28"/>
    </location>
</feature>
<protein>
    <submittedName>
        <fullName evidence="2">Uncharacterized protein</fullName>
    </submittedName>
</protein>
<dbReference type="Proteomes" id="UP000494206">
    <property type="component" value="Unassembled WGS sequence"/>
</dbReference>
<feature type="transmembrane region" description="Helical" evidence="1">
    <location>
        <begin position="40"/>
        <end position="65"/>
    </location>
</feature>
<keyword evidence="1" id="KW-0472">Membrane</keyword>
<name>A0A8S1FA27_9PELO</name>
<reference evidence="2 3" key="1">
    <citation type="submission" date="2020-04" db="EMBL/GenBank/DDBJ databases">
        <authorList>
            <person name="Laetsch R D."/>
            <person name="Stevens L."/>
            <person name="Kumar S."/>
            <person name="Blaxter L. M."/>
        </authorList>
    </citation>
    <scope>NUCLEOTIDE SEQUENCE [LARGE SCALE GENOMIC DNA]</scope>
</reference>
<keyword evidence="1" id="KW-1133">Transmembrane helix</keyword>
<evidence type="ECO:0000256" key="1">
    <source>
        <dbReference type="SAM" id="Phobius"/>
    </source>
</evidence>
<organism evidence="2 3">
    <name type="scientific">Caenorhabditis bovis</name>
    <dbReference type="NCBI Taxonomy" id="2654633"/>
    <lineage>
        <taxon>Eukaryota</taxon>
        <taxon>Metazoa</taxon>
        <taxon>Ecdysozoa</taxon>
        <taxon>Nematoda</taxon>
        <taxon>Chromadorea</taxon>
        <taxon>Rhabditida</taxon>
        <taxon>Rhabditina</taxon>
        <taxon>Rhabditomorpha</taxon>
        <taxon>Rhabditoidea</taxon>
        <taxon>Rhabditidae</taxon>
        <taxon>Peloderinae</taxon>
        <taxon>Caenorhabditis</taxon>
    </lineage>
</organism>
<evidence type="ECO:0000313" key="3">
    <source>
        <dbReference type="Proteomes" id="UP000494206"/>
    </source>
</evidence>
<keyword evidence="1" id="KW-0812">Transmembrane</keyword>
<feature type="transmembrane region" description="Helical" evidence="1">
    <location>
        <begin position="150"/>
        <end position="168"/>
    </location>
</feature>